<keyword evidence="1" id="KW-0472">Membrane</keyword>
<evidence type="ECO:0000313" key="2">
    <source>
        <dbReference type="EMBL" id="TCL48876.1"/>
    </source>
</evidence>
<comment type="caution">
    <text evidence="2">The sequence shown here is derived from an EMBL/GenBank/DDBJ whole genome shotgun (WGS) entry which is preliminary data.</text>
</comment>
<dbReference type="AlphaFoldDB" id="A0A4R1QDK3"/>
<dbReference type="SUPFAM" id="SSF53187">
    <property type="entry name" value="Zn-dependent exopeptidases"/>
    <property type="match status" value="1"/>
</dbReference>
<keyword evidence="1" id="KW-0812">Transmembrane</keyword>
<evidence type="ECO:0000313" key="3">
    <source>
        <dbReference type="Proteomes" id="UP000295658"/>
    </source>
</evidence>
<keyword evidence="3" id="KW-1185">Reference proteome</keyword>
<dbReference type="Pfam" id="PF07454">
    <property type="entry name" value="SpoIIP"/>
    <property type="match status" value="1"/>
</dbReference>
<dbReference type="EMBL" id="SLUL01000008">
    <property type="protein sequence ID" value="TCL48876.1"/>
    <property type="molecule type" value="Genomic_DNA"/>
</dbReference>
<accession>A0A4R1QDK3</accession>
<organism evidence="2 3">
    <name type="scientific">Thermolongibacillus altinsuensis</name>
    <dbReference type="NCBI Taxonomy" id="575256"/>
    <lineage>
        <taxon>Bacteria</taxon>
        <taxon>Bacillati</taxon>
        <taxon>Bacillota</taxon>
        <taxon>Bacilli</taxon>
        <taxon>Bacillales</taxon>
        <taxon>Anoxybacillaceae</taxon>
        <taxon>Thermolongibacillus</taxon>
    </lineage>
</organism>
<keyword evidence="1" id="KW-1133">Transmembrane helix</keyword>
<reference evidence="2 3" key="1">
    <citation type="submission" date="2019-03" db="EMBL/GenBank/DDBJ databases">
        <title>Genomic Encyclopedia of Type Strains, Phase IV (KMG-IV): sequencing the most valuable type-strain genomes for metagenomic binning, comparative biology and taxonomic classification.</title>
        <authorList>
            <person name="Goeker M."/>
        </authorList>
    </citation>
    <scope>NUCLEOTIDE SEQUENCE [LARGE SCALE GENOMIC DNA]</scope>
    <source>
        <strain evidence="2 3">DSM 24979</strain>
    </source>
</reference>
<name>A0A4R1QDK3_9BACL</name>
<feature type="transmembrane region" description="Helical" evidence="1">
    <location>
        <begin position="21"/>
        <end position="42"/>
    </location>
</feature>
<sequence length="394" mass="44611">MKSIRSRQMIVTVNGTSLKKMILLLLFIFMVTLTMVAMMTSLKPEYRISSSSIHHVTNHFSTESLVHLLAFENHYFKQILPEDRKTLKYSNYFFEMLTSINPNDPRSLLGRELPGFSLYDSEIILAGEGTNYTNIPYESSPPLEVLLAEREAASENLEEEEAPSAPPSLTTNGKKVVYIYHTHTQESYLPALKSVTNPNFAHHPTMNVTKVGKKLAEELEKRGIGAVVDTTDFISKLLKNKMEYYQAYDVSRNAVVQAMATHRDVKYLIDIHRDSRRRNATTVTINGVDYARVSFIIGGENAKYQKNLQVVTELHQLLEKKYPGLSRGTFEKKGVGTNGKFNQDLSENAILIEFGGVDNNFNELYRTAAAVADVFSEYYWQAEKVNANTPAQKQ</sequence>
<dbReference type="RefSeq" id="WP_132948672.1">
    <property type="nucleotide sequence ID" value="NZ_SLUL01000008.1"/>
</dbReference>
<protein>
    <submittedName>
        <fullName evidence="2">Stage II sporulation protein P</fullName>
    </submittedName>
</protein>
<gene>
    <name evidence="2" type="ORF">EDD69_108134</name>
</gene>
<dbReference type="Proteomes" id="UP000295658">
    <property type="component" value="Unassembled WGS sequence"/>
</dbReference>
<evidence type="ECO:0000256" key="1">
    <source>
        <dbReference type="SAM" id="Phobius"/>
    </source>
</evidence>
<dbReference type="NCBIfam" id="TIGR02867">
    <property type="entry name" value="spore_II_P"/>
    <property type="match status" value="1"/>
</dbReference>
<dbReference type="OrthoDB" id="1633470at2"/>
<proteinExistence type="predicted"/>
<dbReference type="InterPro" id="IPR010897">
    <property type="entry name" value="Spore_II_P"/>
</dbReference>